<dbReference type="Gene3D" id="2.100.10.30">
    <property type="entry name" value="Jacalin-like lectin domain"/>
    <property type="match status" value="1"/>
</dbReference>
<dbReference type="EMBL" id="SRLC01000001">
    <property type="protein sequence ID" value="TGE24472.1"/>
    <property type="molecule type" value="Genomic_DNA"/>
</dbReference>
<comment type="similarity">
    <text evidence="1">Belongs to the delta endotoxin family.</text>
</comment>
<proteinExistence type="inferred from homology"/>
<sequence>MSTTNANCWVQFWENNDYESGGTRKFEYNEVDGLPMYVNNLSEYYWDGYDQKAKNQMDDSINSLKTGSSSWLCLYTEPFFQGKVMMVGYSQAIEELPHDFLNEVASFILYPSIPIFWNASSIGDTFQAGTCWLKLYLYENYDSTRCALYGAGEIANTNCLGSTADFRSLMTGPATWVRLYKDVKFDGEPVAQIGPNSLISALSQLTDEDIVSIRVYDYQPSGFVPTPMMPGWVLSIQRYQTSKKLRNALAIGLGKIPYGGSLLSVLVKALWPSGPGTQEIWNDLNQYINSLIKGYINQAKIDNLNSILANLHTLLLAYMDKSPGPGKVAELWYIINQLKSCQADFLNKGAAREEHGKTLTYLVAFGTISVVMGAEWTYNYASVSGGESNPDPEGSIRQLDAVIEELIQAVDLAVADSVAWRLAQIKTTGTYTVTDAYTGYTQDYSTQQEAREGEDALRLYISQKYHALLEAYTSPANLWSYLLSANVVPGAGSNPNFPAVTFVQTPVRKMVAVPATTGLVPKSDSVPFQESTNGSRVTQVMLSSLSSNGPNNSINALQFFYGNAASAVHGTISSYRTTVALNSAEAVTDEAAALPDHEPAVEPAESIVAMHGNRSNTTLYQLFFRTDQGRDFGLGGGGADPFIAIGPQGVGARLATVTGSCYKTNQVTSLTLTWEYLSYERCTTPSAVLAADARVAGQVSA</sequence>
<comment type="caution">
    <text evidence="5">The sequence shown here is derived from an EMBL/GenBank/DDBJ whole genome shotgun (WGS) entry which is preliminary data.</text>
</comment>
<evidence type="ECO:0008006" key="7">
    <source>
        <dbReference type="Google" id="ProtNLM"/>
    </source>
</evidence>
<dbReference type="Gene3D" id="2.60.20.10">
    <property type="entry name" value="Crystallins"/>
    <property type="match status" value="2"/>
</dbReference>
<dbReference type="GO" id="GO:0030435">
    <property type="term" value="P:sporulation resulting in formation of a cellular spore"/>
    <property type="evidence" value="ECO:0007669"/>
    <property type="project" value="UniProtKB-KW"/>
</dbReference>
<evidence type="ECO:0000256" key="2">
    <source>
        <dbReference type="ARBA" id="ARBA00022656"/>
    </source>
</evidence>
<evidence type="ECO:0000256" key="3">
    <source>
        <dbReference type="ARBA" id="ARBA00022969"/>
    </source>
</evidence>
<reference evidence="5 6" key="1">
    <citation type="submission" date="2019-04" db="EMBL/GenBank/DDBJ databases">
        <authorList>
            <person name="Feng G."/>
            <person name="Zhang J."/>
            <person name="Zhu H."/>
        </authorList>
    </citation>
    <scope>NUCLEOTIDE SEQUENCE [LARGE SCALE GENOMIC DNA]</scope>
    <source>
        <strain evidence="5 6">JCM 31653</strain>
    </source>
</reference>
<keyword evidence="4" id="KW-0843">Virulence</keyword>
<evidence type="ECO:0000256" key="4">
    <source>
        <dbReference type="ARBA" id="ARBA00023026"/>
    </source>
</evidence>
<evidence type="ECO:0000313" key="5">
    <source>
        <dbReference type="EMBL" id="TGE24472.1"/>
    </source>
</evidence>
<protein>
    <recommendedName>
        <fullName evidence="7">Jacalin-type lectin domain-containing protein</fullName>
    </recommendedName>
</protein>
<dbReference type="OrthoDB" id="906999at2"/>
<dbReference type="AlphaFoldDB" id="A0A4Z0Q6Z5"/>
<dbReference type="Gene3D" id="1.20.190.10">
    <property type="entry name" value="Pesticidal crystal protein, N-terminal domain"/>
    <property type="match status" value="1"/>
</dbReference>
<keyword evidence="6" id="KW-1185">Reference proteome</keyword>
<dbReference type="Proteomes" id="UP000297549">
    <property type="component" value="Unassembled WGS sequence"/>
</dbReference>
<gene>
    <name evidence="5" type="ORF">E5K00_04450</name>
</gene>
<evidence type="ECO:0000256" key="1">
    <source>
        <dbReference type="ARBA" id="ARBA00007819"/>
    </source>
</evidence>
<dbReference type="InterPro" id="IPR036716">
    <property type="entry name" value="Pest_crys_N_sf"/>
</dbReference>
<dbReference type="InterPro" id="IPR036404">
    <property type="entry name" value="Jacalin-like_lectin_dom_sf"/>
</dbReference>
<organism evidence="5 6">
    <name type="scientific">Hymenobacter aquaticus</name>
    <dbReference type="NCBI Taxonomy" id="1867101"/>
    <lineage>
        <taxon>Bacteria</taxon>
        <taxon>Pseudomonadati</taxon>
        <taxon>Bacteroidota</taxon>
        <taxon>Cytophagia</taxon>
        <taxon>Cytophagales</taxon>
        <taxon>Hymenobacteraceae</taxon>
        <taxon>Hymenobacter</taxon>
    </lineage>
</organism>
<accession>A0A4Z0Q6Z5</accession>
<dbReference type="RefSeq" id="WP_135462055.1">
    <property type="nucleotide sequence ID" value="NZ_SRLC01000001.1"/>
</dbReference>
<dbReference type="GO" id="GO:0090729">
    <property type="term" value="F:toxin activity"/>
    <property type="evidence" value="ECO:0007669"/>
    <property type="project" value="UniProtKB-KW"/>
</dbReference>
<keyword evidence="2" id="KW-0800">Toxin</keyword>
<keyword evidence="3" id="KW-0749">Sporulation</keyword>
<evidence type="ECO:0000313" key="6">
    <source>
        <dbReference type="Proteomes" id="UP000297549"/>
    </source>
</evidence>
<name>A0A4Z0Q6Z5_9BACT</name>
<dbReference type="SUPFAM" id="SSF56849">
    <property type="entry name" value="delta-Endotoxin (insectocide), N-terminal domain"/>
    <property type="match status" value="1"/>
</dbReference>